<organism evidence="3 4">
    <name type="scientific">Lactiplantibacillus mudanjiangensis</name>
    <dbReference type="NCBI Taxonomy" id="1296538"/>
    <lineage>
        <taxon>Bacteria</taxon>
        <taxon>Bacillati</taxon>
        <taxon>Bacillota</taxon>
        <taxon>Bacilli</taxon>
        <taxon>Lactobacillales</taxon>
        <taxon>Lactobacillaceae</taxon>
        <taxon>Lactiplantibacillus</taxon>
    </lineage>
</organism>
<dbReference type="EMBL" id="UYIG01000001">
    <property type="protein sequence ID" value="VDG26579.1"/>
    <property type="molecule type" value="Genomic_DNA"/>
</dbReference>
<dbReference type="OrthoDB" id="6578004at2"/>
<dbReference type="InterPro" id="IPR051471">
    <property type="entry name" value="Bacterial_PTS_sugar_comp"/>
</dbReference>
<dbReference type="GO" id="GO:0016740">
    <property type="term" value="F:transferase activity"/>
    <property type="evidence" value="ECO:0007669"/>
    <property type="project" value="UniProtKB-KW"/>
</dbReference>
<dbReference type="Gene3D" id="3.40.50.510">
    <property type="entry name" value="Phosphotransferase system, mannose-type IIA component"/>
    <property type="match status" value="1"/>
</dbReference>
<reference evidence="3 4" key="1">
    <citation type="submission" date="2018-11" db="EMBL/GenBank/DDBJ databases">
        <authorList>
            <person name="Wuyts S."/>
        </authorList>
    </citation>
    <scope>NUCLEOTIDE SEQUENCE [LARGE SCALE GENOMIC DNA]</scope>
    <source>
        <strain evidence="3">Lactobacillus mudanjiangensis AMBF249</strain>
    </source>
</reference>
<sequence length="138" mass="15612">MKRQIVIASHGKLAAGMAHTLAFISGEHDNIQIMTAYTDNQPIEEQVTKIMTSFSTEDEVLIFTDLLAGSVNQKFFPYHTREHTHLFTGMNLPLIMALVMEPDQNYLTTDRIHTLVQEAKDQLAYVNDISVEADDDDE</sequence>
<dbReference type="GO" id="GO:0016020">
    <property type="term" value="C:membrane"/>
    <property type="evidence" value="ECO:0007669"/>
    <property type="project" value="InterPro"/>
</dbReference>
<dbReference type="InterPro" id="IPR036662">
    <property type="entry name" value="PTS_EIIA_man-typ_sf"/>
</dbReference>
<keyword evidence="4" id="KW-1185">Reference proteome</keyword>
<dbReference type="Proteomes" id="UP000289996">
    <property type="component" value="Unassembled WGS sequence"/>
</dbReference>
<dbReference type="AlphaFoldDB" id="A0A660DUJ1"/>
<accession>A0A660DUJ1</accession>
<gene>
    <name evidence="3" type="ORF">MUDAN_MDHGFNIF_00020</name>
</gene>
<protein>
    <submittedName>
        <fullName evidence="3">Phosphotransferase system, mannose/fructose-specific component IIA [Lactobacillus paracasei ATCC 334]</fullName>
    </submittedName>
</protein>
<evidence type="ECO:0000259" key="2">
    <source>
        <dbReference type="PROSITE" id="PS51096"/>
    </source>
</evidence>
<dbReference type="RefSeq" id="WP_130844368.1">
    <property type="nucleotide sequence ID" value="NZ_BJDY01000003.1"/>
</dbReference>
<dbReference type="PROSITE" id="PS51096">
    <property type="entry name" value="PTS_EIIA_TYPE_4"/>
    <property type="match status" value="1"/>
</dbReference>
<evidence type="ECO:0000313" key="3">
    <source>
        <dbReference type="EMBL" id="VDG26579.1"/>
    </source>
</evidence>
<keyword evidence="1 3" id="KW-0808">Transferase</keyword>
<dbReference type="Pfam" id="PF03610">
    <property type="entry name" value="EIIA-man"/>
    <property type="match status" value="1"/>
</dbReference>
<feature type="domain" description="PTS EIIA type-4" evidence="2">
    <location>
        <begin position="2"/>
        <end position="123"/>
    </location>
</feature>
<dbReference type="PANTHER" id="PTHR33799">
    <property type="entry name" value="PTS PERMEASE-RELATED-RELATED"/>
    <property type="match status" value="1"/>
</dbReference>
<name>A0A660DUJ1_9LACO</name>
<evidence type="ECO:0000313" key="4">
    <source>
        <dbReference type="Proteomes" id="UP000289996"/>
    </source>
</evidence>
<evidence type="ECO:0000256" key="1">
    <source>
        <dbReference type="ARBA" id="ARBA00022679"/>
    </source>
</evidence>
<dbReference type="SUPFAM" id="SSF53062">
    <property type="entry name" value="PTS system fructose IIA component-like"/>
    <property type="match status" value="1"/>
</dbReference>
<dbReference type="InterPro" id="IPR004701">
    <property type="entry name" value="PTS_EIIA_man-typ"/>
</dbReference>
<dbReference type="GO" id="GO:0009401">
    <property type="term" value="P:phosphoenolpyruvate-dependent sugar phosphotransferase system"/>
    <property type="evidence" value="ECO:0007669"/>
    <property type="project" value="InterPro"/>
</dbReference>
<dbReference type="PANTHER" id="PTHR33799:SF1">
    <property type="entry name" value="PTS SYSTEM MANNOSE-SPECIFIC EIIAB COMPONENT-RELATED"/>
    <property type="match status" value="1"/>
</dbReference>
<proteinExistence type="predicted"/>